<evidence type="ECO:0000313" key="3">
    <source>
        <dbReference type="Proteomes" id="UP000186400"/>
    </source>
</evidence>
<reference evidence="2 3" key="1">
    <citation type="submission" date="2017-01" db="EMBL/GenBank/DDBJ databases">
        <authorList>
            <person name="Mah S.A."/>
            <person name="Swanson W.J."/>
            <person name="Moy G.W."/>
            <person name="Vacquier V.D."/>
        </authorList>
    </citation>
    <scope>NUCLEOTIDE SEQUENCE [LARGE SCALE GENOMIC DNA]</scope>
    <source>
        <strain evidence="2 3">ASpG1</strain>
    </source>
</reference>
<dbReference type="EMBL" id="FTMS01000050">
    <property type="protein sequence ID" value="SIR12693.1"/>
    <property type="molecule type" value="Genomic_DNA"/>
</dbReference>
<protein>
    <submittedName>
        <fullName evidence="2">Uncharacterized protein</fullName>
    </submittedName>
</protein>
<gene>
    <name evidence="2" type="ORF">SAMN05920897_1502</name>
</gene>
<evidence type="ECO:0000256" key="1">
    <source>
        <dbReference type="SAM" id="MobiDB-lite"/>
    </source>
</evidence>
<accession>A0A1N6YDS0</accession>
<sequence>MRDHYSDITVSARSGGADKAGSPEPPGHRKGSVKSVQEKIRTPVSVAVIYLTMGAGMSNTPAAGKLLGDCIAQVRILPCCPTHSPAES</sequence>
<name>A0A1N6YDS0_9SPIO</name>
<feature type="region of interest" description="Disordered" evidence="1">
    <location>
        <begin position="1"/>
        <end position="38"/>
    </location>
</feature>
<dbReference type="Proteomes" id="UP000186400">
    <property type="component" value="Unassembled WGS sequence"/>
</dbReference>
<organism evidence="2 3">
    <name type="scientific">Alkalispirochaeta americana</name>
    <dbReference type="NCBI Taxonomy" id="159291"/>
    <lineage>
        <taxon>Bacteria</taxon>
        <taxon>Pseudomonadati</taxon>
        <taxon>Spirochaetota</taxon>
        <taxon>Spirochaetia</taxon>
        <taxon>Spirochaetales</taxon>
        <taxon>Spirochaetaceae</taxon>
        <taxon>Alkalispirochaeta</taxon>
    </lineage>
</organism>
<keyword evidence="3" id="KW-1185">Reference proteome</keyword>
<proteinExistence type="predicted"/>
<evidence type="ECO:0000313" key="2">
    <source>
        <dbReference type="EMBL" id="SIR12693.1"/>
    </source>
</evidence>
<dbReference type="AlphaFoldDB" id="A0A1N6YDS0"/>